<evidence type="ECO:0000256" key="1">
    <source>
        <dbReference type="SAM" id="MobiDB-lite"/>
    </source>
</evidence>
<dbReference type="OrthoDB" id="2342176at2759"/>
<dbReference type="Proteomes" id="UP000013521">
    <property type="component" value="Unassembled WGS sequence"/>
</dbReference>
<gene>
    <name evidence="3" type="ORF">UCRNP2_155</name>
</gene>
<feature type="signal peptide" evidence="2">
    <location>
        <begin position="1"/>
        <end position="21"/>
    </location>
</feature>
<feature type="region of interest" description="Disordered" evidence="1">
    <location>
        <begin position="246"/>
        <end position="284"/>
    </location>
</feature>
<evidence type="ECO:0000256" key="2">
    <source>
        <dbReference type="SAM" id="SignalP"/>
    </source>
</evidence>
<proteinExistence type="predicted"/>
<sequence>MAANLLAWGAVALSALPVANAHMNLKHPVPFDQTQLKQDRSPLESTQYPCKFQTYSITERTKLAVGSSYTMDFYPGDDAEVAEIGSTTGAAVHDGGSCQLSITLDKEPTAKSVFKVFHSIEGGCPGLNNQAATFQYSLPASIPNGDVTFAWTWFPVSSQIPEMYMNCAPVTVTGGADDESAFNELPDIFVGNIGFTSFSEGLGAVSSLLSSTVSQASLLEAGTIPSCLAEGEAVLQFPDAGDSLDSAAGQWPLKKPSGQCSAGSRKASSGSSAAPASTAESTTQAATTSTAAATSAATSVAGIFAEAPSSAAAVAETSTFVSATTFMTTTKPTTAAAVAPSAAAPAASSSNASGLCTSANDGQVVCNGTSQFGLCNAGSVVWQDVSAGMVCKDGKVVGAQ</sequence>
<dbReference type="AlphaFoldDB" id="R1GXE9"/>
<dbReference type="eggNOG" id="ENOG502S005">
    <property type="taxonomic scope" value="Eukaryota"/>
</dbReference>
<organism evidence="3 4">
    <name type="scientific">Botryosphaeria parva (strain UCR-NP2)</name>
    <name type="common">Grapevine canker fungus</name>
    <name type="synonym">Neofusicoccum parvum</name>
    <dbReference type="NCBI Taxonomy" id="1287680"/>
    <lineage>
        <taxon>Eukaryota</taxon>
        <taxon>Fungi</taxon>
        <taxon>Dikarya</taxon>
        <taxon>Ascomycota</taxon>
        <taxon>Pezizomycotina</taxon>
        <taxon>Dothideomycetes</taxon>
        <taxon>Dothideomycetes incertae sedis</taxon>
        <taxon>Botryosphaeriales</taxon>
        <taxon>Botryosphaeriaceae</taxon>
        <taxon>Neofusicoccum</taxon>
    </lineage>
</organism>
<reference evidence="4" key="1">
    <citation type="journal article" date="2013" name="Genome Announc.">
        <title>Draft genome sequence of Neofusicoccum parvum isolate UCR-NP2, a fungal vascular pathogen associated with grapevine cankers.</title>
        <authorList>
            <person name="Blanco-Ulate B."/>
            <person name="Rolshausen P."/>
            <person name="Cantu D."/>
        </authorList>
    </citation>
    <scope>NUCLEOTIDE SEQUENCE [LARGE SCALE GENOMIC DNA]</scope>
    <source>
        <strain evidence="4">UCR-NP2</strain>
    </source>
</reference>
<protein>
    <submittedName>
        <fullName evidence="3">Putative chitin-binding domain 3 protein</fullName>
    </submittedName>
</protein>
<feature type="chain" id="PRO_5004351902" evidence="2">
    <location>
        <begin position="22"/>
        <end position="400"/>
    </location>
</feature>
<dbReference type="KEGG" id="npa:UCRNP2_155"/>
<evidence type="ECO:0000313" key="4">
    <source>
        <dbReference type="Proteomes" id="UP000013521"/>
    </source>
</evidence>
<dbReference type="PANTHER" id="PTHR36182">
    <property type="entry name" value="PROTEIN, PUTATIVE (AFU_ORTHOLOGUE AFUA_6G10930)-RELATED"/>
    <property type="match status" value="1"/>
</dbReference>
<dbReference type="HOGENOM" id="CLU_032571_1_0_1"/>
<keyword evidence="2" id="KW-0732">Signal</keyword>
<feature type="compositionally biased region" description="Low complexity" evidence="1">
    <location>
        <begin position="261"/>
        <end position="284"/>
    </location>
</feature>
<evidence type="ECO:0000313" key="3">
    <source>
        <dbReference type="EMBL" id="EOD53021.1"/>
    </source>
</evidence>
<accession>R1GXE9</accession>
<dbReference type="EMBL" id="KB915668">
    <property type="protein sequence ID" value="EOD53021.1"/>
    <property type="molecule type" value="Genomic_DNA"/>
</dbReference>
<name>R1GXE9_BOTPV</name>
<dbReference type="PANTHER" id="PTHR36182:SF2">
    <property type="entry name" value="LYTIC POLYSACCHARIDE MONOOXYGENASE"/>
    <property type="match status" value="1"/>
</dbReference>
<dbReference type="STRING" id="1287680.R1GXE9"/>
<dbReference type="OMA" id="GINDCKT"/>
<dbReference type="Gene3D" id="2.70.50.70">
    <property type="match status" value="1"/>
</dbReference>